<gene>
    <name evidence="1" type="ORF">JF886_16115</name>
</gene>
<organism evidence="1 2">
    <name type="scientific">Candidatus Aeolococcus gillhamiae</name>
    <dbReference type="NCBI Taxonomy" id="3127015"/>
    <lineage>
        <taxon>Bacteria</taxon>
        <taxon>Bacillati</taxon>
        <taxon>Candidatus Dormiibacterota</taxon>
        <taxon>Candidatus Dormibacteria</taxon>
        <taxon>Candidatus Aeolococcales</taxon>
        <taxon>Candidatus Aeolococcaceae</taxon>
        <taxon>Candidatus Aeolococcus</taxon>
    </lineage>
</organism>
<reference evidence="1 2" key="1">
    <citation type="submission" date="2020-10" db="EMBL/GenBank/DDBJ databases">
        <title>Ca. Dormibacterota MAGs.</title>
        <authorList>
            <person name="Montgomery K."/>
        </authorList>
    </citation>
    <scope>NUCLEOTIDE SEQUENCE [LARGE SCALE GENOMIC DNA]</scope>
    <source>
        <strain evidence="1">SC8812_S17_18</strain>
    </source>
</reference>
<dbReference type="RefSeq" id="WP_337314326.1">
    <property type="nucleotide sequence ID" value="NZ_JAEKNS010000158.1"/>
</dbReference>
<evidence type="ECO:0000313" key="1">
    <source>
        <dbReference type="EMBL" id="MBJ7596355.1"/>
    </source>
</evidence>
<proteinExistence type="predicted"/>
<dbReference type="Gene3D" id="2.120.10.10">
    <property type="match status" value="1"/>
</dbReference>
<dbReference type="AlphaFoldDB" id="A0A934K5Z5"/>
<dbReference type="InterPro" id="IPR036278">
    <property type="entry name" value="Sialidase_sf"/>
</dbReference>
<sequence>MKRRIASVVFGAIVLASGTLVLTGGGGTPASAGNAILKSRFINRISGYIVQDLTQGQTNGSAKPRSAAAGRTASSIVPLTPTLSTTGCSEVSGTNVRVNQDCTNNSVPRYAGRGQAQNETAIAVNPTNPQNLLAGQNDYRRGDGTCGADFSIDGGQHWGNTLLPIGFSVPGFEKQPSARHYWTSSGDPSVAYDTSGAAYYTCGAFDRSYPTNDAAACPNPGGSCASGLFVFRSVDGGASWNFPAGSQAGGGSGQVIVTPGVSGASGQFTLEDKQYMAIDAHPSSAYRDRIYVAWTHYTPCPGTAGKSACETAAVYLSYSFNHGQSFSTPTPISGSSPSLCQVPLNPATAHACDNNSFAQPVVAANGDVYVVFANYNNAVSGNDNHNNVLVVKSTNGAQSFGGPHLVTRFNDLPDCVTYTGGDAFRACVPTAPLSDVSIFRAADYPSAAADPTDPSKIYVTFGSYINPHSNPGNPAGQGHCVPQGLNATTVLNLYNGVGDVNGCNNDILLSTTTDGGTTWSGVSNGLEHATVVSDESGQLADQWWQWAATNSAGQLAVSYYDRKYSGDENNGSNDVSLAASHGAAFNHTRVTSVSNPPATEFPDGPNAYSDFLGDYSGLAVSGTTAYPIWSDTRNGEFYQCYSTTDPLGTCRVTSGSIQGFDEDVFTTHGLALP</sequence>
<dbReference type="EMBL" id="JAEKNS010000158">
    <property type="protein sequence ID" value="MBJ7596355.1"/>
    <property type="molecule type" value="Genomic_DNA"/>
</dbReference>
<dbReference type="Proteomes" id="UP000606991">
    <property type="component" value="Unassembled WGS sequence"/>
</dbReference>
<accession>A0A934K5Z5</accession>
<name>A0A934K5Z5_9BACT</name>
<protein>
    <submittedName>
        <fullName evidence="1">Exo-alpha-sialidase</fullName>
    </submittedName>
</protein>
<comment type="caution">
    <text evidence="1">The sequence shown here is derived from an EMBL/GenBank/DDBJ whole genome shotgun (WGS) entry which is preliminary data.</text>
</comment>
<dbReference type="SUPFAM" id="SSF50939">
    <property type="entry name" value="Sialidases"/>
    <property type="match status" value="2"/>
</dbReference>
<evidence type="ECO:0000313" key="2">
    <source>
        <dbReference type="Proteomes" id="UP000606991"/>
    </source>
</evidence>